<dbReference type="Proteomes" id="UP000320643">
    <property type="component" value="Unassembled WGS sequence"/>
</dbReference>
<sequence length="457" mass="50280">MKSYIKIAIYILLASFITIACQDDSVTENNNDALGPTSQLTAILTALTANESTEINVIDSTACFNIKLPVGVVANGQQITVSSENDYAAVEAVFNQSNDDIDQLTYVYPITVVYANYSEFEVGSEQEYNTILNACNFNPQYISSNCVAINFPITVFGYNSGFQMENTYELTTDAELYNILLNLSANEYYAISYPITLTLNGQQMITVNSNTELEQAIVNGVTNCSNEPTEPVGCQNPGVLTQDLVIYMPFSNNVYDLKGAAVTAPADTTFVADRNNNAKCAISFNGSQSLQIASTAANALVDGDELSISLWFRMQNTVGGDFEALFSKSNNNAAGFYLAVYDGNTPMFGLTPNAPQYNQIWDDNWNQDPDLWQDTTNWHHLVITLNVNYEAKLYRDGILQNTEALINGAIGTDALAYFIGQDFTGYLDDLRVYKKVLSATEVQTLFELEGDCNTCLE</sequence>
<protein>
    <submittedName>
        <fullName evidence="5">LamG domain-containing protein</fullName>
    </submittedName>
</protein>
<dbReference type="SUPFAM" id="SSF49899">
    <property type="entry name" value="Concanavalin A-like lectins/glucanases"/>
    <property type="match status" value="1"/>
</dbReference>
<evidence type="ECO:0000313" key="6">
    <source>
        <dbReference type="Proteomes" id="UP000320643"/>
    </source>
</evidence>
<dbReference type="AlphaFoldDB" id="A0A552V2I9"/>
<dbReference type="GO" id="GO:0005975">
    <property type="term" value="P:carbohydrate metabolic process"/>
    <property type="evidence" value="ECO:0007669"/>
    <property type="project" value="UniProtKB-ARBA"/>
</dbReference>
<proteinExistence type="predicted"/>
<dbReference type="SMART" id="SM00560">
    <property type="entry name" value="LamGL"/>
    <property type="match status" value="1"/>
</dbReference>
<organism evidence="5 6">
    <name type="scientific">Flavobacterium zepuense</name>
    <dbReference type="NCBI Taxonomy" id="2593302"/>
    <lineage>
        <taxon>Bacteria</taxon>
        <taxon>Pseudomonadati</taxon>
        <taxon>Bacteroidota</taxon>
        <taxon>Flavobacteriia</taxon>
        <taxon>Flavobacteriales</taxon>
        <taxon>Flavobacteriaceae</taxon>
        <taxon>Flavobacterium</taxon>
    </lineage>
</organism>
<dbReference type="OrthoDB" id="832379at2"/>
<evidence type="ECO:0000313" key="5">
    <source>
        <dbReference type="EMBL" id="TRW24700.1"/>
    </source>
</evidence>
<feature type="domain" description="LamG-like jellyroll fold" evidence="4">
    <location>
        <begin position="304"/>
        <end position="440"/>
    </location>
</feature>
<reference evidence="5 6" key="1">
    <citation type="submission" date="2019-07" db="EMBL/GenBank/DDBJ databases">
        <title>Flavobacterium sp. nov., isolated from glacier ice.</title>
        <authorList>
            <person name="Liu Q."/>
            <person name="Xin Y.-H."/>
        </authorList>
    </citation>
    <scope>NUCLEOTIDE SEQUENCE [LARGE SCALE GENOMIC DNA]</scope>
    <source>
        <strain evidence="5 6">ZT4R6</strain>
    </source>
</reference>
<evidence type="ECO:0000259" key="4">
    <source>
        <dbReference type="SMART" id="SM00560"/>
    </source>
</evidence>
<evidence type="ECO:0000256" key="3">
    <source>
        <dbReference type="SAM" id="SignalP"/>
    </source>
</evidence>
<feature type="chain" id="PRO_5021728859" evidence="3">
    <location>
        <begin position="21"/>
        <end position="457"/>
    </location>
</feature>
<dbReference type="EMBL" id="VJVZ01000005">
    <property type="protein sequence ID" value="TRW24700.1"/>
    <property type="molecule type" value="Genomic_DNA"/>
</dbReference>
<dbReference type="GO" id="GO:0004553">
    <property type="term" value="F:hydrolase activity, hydrolyzing O-glycosyl compounds"/>
    <property type="evidence" value="ECO:0007669"/>
    <property type="project" value="UniProtKB-ARBA"/>
</dbReference>
<accession>A0A552V2I9</accession>
<evidence type="ECO:0000256" key="2">
    <source>
        <dbReference type="ARBA" id="ARBA00023157"/>
    </source>
</evidence>
<comment type="caution">
    <text evidence="5">The sequence shown here is derived from an EMBL/GenBank/DDBJ whole genome shotgun (WGS) entry which is preliminary data.</text>
</comment>
<evidence type="ECO:0000256" key="1">
    <source>
        <dbReference type="ARBA" id="ARBA00022729"/>
    </source>
</evidence>
<keyword evidence="6" id="KW-1185">Reference proteome</keyword>
<feature type="signal peptide" evidence="3">
    <location>
        <begin position="1"/>
        <end position="20"/>
    </location>
</feature>
<dbReference type="InterPro" id="IPR006558">
    <property type="entry name" value="LamG-like"/>
</dbReference>
<keyword evidence="1 3" id="KW-0732">Signal</keyword>
<keyword evidence="2" id="KW-1015">Disulfide bond</keyword>
<gene>
    <name evidence="5" type="ORF">FMM05_09335</name>
</gene>
<dbReference type="Pfam" id="PF13385">
    <property type="entry name" value="Laminin_G_3"/>
    <property type="match status" value="1"/>
</dbReference>
<dbReference type="RefSeq" id="WP_143373104.1">
    <property type="nucleotide sequence ID" value="NZ_VJVZ01000005.1"/>
</dbReference>
<name>A0A552V2I9_9FLAO</name>
<dbReference type="Gene3D" id="2.60.120.200">
    <property type="match status" value="1"/>
</dbReference>
<dbReference type="PROSITE" id="PS51257">
    <property type="entry name" value="PROKAR_LIPOPROTEIN"/>
    <property type="match status" value="1"/>
</dbReference>
<dbReference type="InterPro" id="IPR013320">
    <property type="entry name" value="ConA-like_dom_sf"/>
</dbReference>